<evidence type="ECO:0000256" key="3">
    <source>
        <dbReference type="ARBA" id="ARBA00022827"/>
    </source>
</evidence>
<dbReference type="PANTHER" id="PTHR43716:SF2">
    <property type="entry name" value="BLL6224 PROTEIN"/>
    <property type="match status" value="1"/>
</dbReference>
<dbReference type="InterPro" id="IPR051264">
    <property type="entry name" value="FAD-oxidored/transferase_4"/>
</dbReference>
<dbReference type="Proteomes" id="UP001595799">
    <property type="component" value="Unassembled WGS sequence"/>
</dbReference>
<dbReference type="InterPro" id="IPR036318">
    <property type="entry name" value="FAD-bd_PCMH-like_sf"/>
</dbReference>
<comment type="similarity">
    <text evidence="1">Belongs to the FAD-binding oxidoreductase/transferase type 4 family.</text>
</comment>
<dbReference type="Gene3D" id="3.30.70.2190">
    <property type="match status" value="1"/>
</dbReference>
<dbReference type="Pfam" id="PF02913">
    <property type="entry name" value="FAD-oxidase_C"/>
    <property type="match status" value="1"/>
</dbReference>
<sequence>MSSCPYDDSRIHAALEEITGPQGILTAAEDLESYVRDQRGKYHGRACAVVFPRSTEEVSRIVRFCSNEGIGMVPQGGNTGLVGGSVPDESGREIILSLKRMNRIRAMDSENFTLTVEAGCILQDIQNAAAEADRLFPLSLGAEGTCQIGGNLSTNAGGVQVLRYGNARDLVLGLEVVLADGRIWNGLRGLRKDNTGYDLKQLFLGAEGTLGIITAAVLKLYARPREIVTALATVPDPDSAVSLLSRLRTASGESVTSFELMPARGIEFACRHIEGCRNPLDAPSPWYVLLELFGGREGSDLSETLQEAFGACLEEGLVQDAVLAQNESQRRELWRLREGLVEAQKHEGASIKHDVSVPVSEVPAFLAEATKIVTDLVEGARPVPFGHLGDGNIHFNISQPEGMDPRAFLARWDEVNRHVHDVVARLGGSISAEHGIGQLKREENMRFKSEVEIDLMRSLKYALDPEDLMNPGKLV</sequence>
<evidence type="ECO:0000313" key="6">
    <source>
        <dbReference type="Proteomes" id="UP001595799"/>
    </source>
</evidence>
<dbReference type="SUPFAM" id="SSF56176">
    <property type="entry name" value="FAD-binding/transporter-associated domain-like"/>
    <property type="match status" value="1"/>
</dbReference>
<gene>
    <name evidence="5" type="ORF">ACFOW6_07235</name>
</gene>
<dbReference type="Gene3D" id="3.30.43.10">
    <property type="entry name" value="Uridine Diphospho-n-acetylenolpyruvylglucosamine Reductase, domain 2"/>
    <property type="match status" value="1"/>
</dbReference>
<comment type="caution">
    <text evidence="5">The sequence shown here is derived from an EMBL/GenBank/DDBJ whole genome shotgun (WGS) entry which is preliminary data.</text>
</comment>
<evidence type="ECO:0000259" key="4">
    <source>
        <dbReference type="PROSITE" id="PS51387"/>
    </source>
</evidence>
<dbReference type="InterPro" id="IPR016169">
    <property type="entry name" value="FAD-bd_PCMH_sub2"/>
</dbReference>
<protein>
    <submittedName>
        <fullName evidence="5">FAD-binding oxidoreductase</fullName>
    </submittedName>
</protein>
<evidence type="ECO:0000313" key="5">
    <source>
        <dbReference type="EMBL" id="MFC4351331.1"/>
    </source>
</evidence>
<dbReference type="RefSeq" id="WP_382421666.1">
    <property type="nucleotide sequence ID" value="NZ_JBHSCW010000003.1"/>
</dbReference>
<dbReference type="Gene3D" id="1.10.45.10">
    <property type="entry name" value="Vanillyl-alcohol Oxidase, Chain A, domain 4"/>
    <property type="match status" value="1"/>
</dbReference>
<dbReference type="InterPro" id="IPR016171">
    <property type="entry name" value="Vanillyl_alc_oxidase_C-sub2"/>
</dbReference>
<keyword evidence="6" id="KW-1185">Reference proteome</keyword>
<dbReference type="SUPFAM" id="SSF55103">
    <property type="entry name" value="FAD-linked oxidases, C-terminal domain"/>
    <property type="match status" value="1"/>
</dbReference>
<reference evidence="6" key="1">
    <citation type="journal article" date="2019" name="Int. J. Syst. Evol. Microbiol.">
        <title>The Global Catalogue of Microorganisms (GCM) 10K type strain sequencing project: providing services to taxonomists for standard genome sequencing and annotation.</title>
        <authorList>
            <consortium name="The Broad Institute Genomics Platform"/>
            <consortium name="The Broad Institute Genome Sequencing Center for Infectious Disease"/>
            <person name="Wu L."/>
            <person name="Ma J."/>
        </authorList>
    </citation>
    <scope>NUCLEOTIDE SEQUENCE [LARGE SCALE GENOMIC DNA]</scope>
    <source>
        <strain evidence="6">CECT 8472</strain>
    </source>
</reference>
<evidence type="ECO:0000256" key="2">
    <source>
        <dbReference type="ARBA" id="ARBA00022630"/>
    </source>
</evidence>
<keyword evidence="3" id="KW-0274">FAD</keyword>
<dbReference type="Gene3D" id="3.30.70.2740">
    <property type="match status" value="1"/>
</dbReference>
<organism evidence="5 6">
    <name type="scientific">Fodinicurvata halophila</name>
    <dbReference type="NCBI Taxonomy" id="1419723"/>
    <lineage>
        <taxon>Bacteria</taxon>
        <taxon>Pseudomonadati</taxon>
        <taxon>Pseudomonadota</taxon>
        <taxon>Alphaproteobacteria</taxon>
        <taxon>Rhodospirillales</taxon>
        <taxon>Rhodovibrionaceae</taxon>
        <taxon>Fodinicurvata</taxon>
    </lineage>
</organism>
<dbReference type="InterPro" id="IPR016164">
    <property type="entry name" value="FAD-linked_Oxase-like_C"/>
</dbReference>
<dbReference type="EMBL" id="JBHSCW010000003">
    <property type="protein sequence ID" value="MFC4351331.1"/>
    <property type="molecule type" value="Genomic_DNA"/>
</dbReference>
<name>A0ABV8UL45_9PROT</name>
<dbReference type="InterPro" id="IPR004113">
    <property type="entry name" value="FAD-bd_oxidored_4_C"/>
</dbReference>
<dbReference type="InterPro" id="IPR016167">
    <property type="entry name" value="FAD-bd_PCMH_sub1"/>
</dbReference>
<feature type="domain" description="FAD-binding PCMH-type" evidence="4">
    <location>
        <begin position="42"/>
        <end position="223"/>
    </location>
</feature>
<dbReference type="Pfam" id="PF01565">
    <property type="entry name" value="FAD_binding_4"/>
    <property type="match status" value="1"/>
</dbReference>
<dbReference type="Gene3D" id="3.30.465.10">
    <property type="match status" value="1"/>
</dbReference>
<dbReference type="InterPro" id="IPR006094">
    <property type="entry name" value="Oxid_FAD_bind_N"/>
</dbReference>
<keyword evidence="2" id="KW-0285">Flavoprotein</keyword>
<proteinExistence type="inferred from homology"/>
<dbReference type="InterPro" id="IPR016166">
    <property type="entry name" value="FAD-bd_PCMH"/>
</dbReference>
<accession>A0ABV8UL45</accession>
<dbReference type="PANTHER" id="PTHR43716">
    <property type="entry name" value="D-2-HYDROXYGLUTARATE DEHYDROGENASE, MITOCHONDRIAL"/>
    <property type="match status" value="1"/>
</dbReference>
<evidence type="ECO:0000256" key="1">
    <source>
        <dbReference type="ARBA" id="ARBA00008000"/>
    </source>
</evidence>
<dbReference type="PROSITE" id="PS51387">
    <property type="entry name" value="FAD_PCMH"/>
    <property type="match status" value="1"/>
</dbReference>